<dbReference type="InterPro" id="IPR018193">
    <property type="entry name" value="Glyc_kinase_flavodox-like_fold"/>
</dbReference>
<dbReference type="InterPro" id="IPR018197">
    <property type="entry name" value="Glycerate_kinase_RE-like"/>
</dbReference>
<name>A0AAJ6BIV7_9BACT</name>
<dbReference type="InterPro" id="IPR036129">
    <property type="entry name" value="Glycerate_kinase_sf"/>
</dbReference>
<keyword evidence="3 4" id="KW-0418">Kinase</keyword>
<evidence type="ECO:0000313" key="6">
    <source>
        <dbReference type="Proteomes" id="UP001220610"/>
    </source>
</evidence>
<dbReference type="EMBL" id="CP119311">
    <property type="protein sequence ID" value="WEK36651.1"/>
    <property type="molecule type" value="Genomic_DNA"/>
</dbReference>
<gene>
    <name evidence="5" type="ORF">P0Y53_03980</name>
</gene>
<dbReference type="Pfam" id="PF02595">
    <property type="entry name" value="Gly_kinase"/>
    <property type="match status" value="1"/>
</dbReference>
<evidence type="ECO:0000256" key="2">
    <source>
        <dbReference type="ARBA" id="ARBA00022679"/>
    </source>
</evidence>
<evidence type="ECO:0000256" key="3">
    <source>
        <dbReference type="ARBA" id="ARBA00022777"/>
    </source>
</evidence>
<dbReference type="PANTHER" id="PTHR21599:SF0">
    <property type="entry name" value="GLYCERATE KINASE"/>
    <property type="match status" value="1"/>
</dbReference>
<dbReference type="Proteomes" id="UP001220610">
    <property type="component" value="Chromosome"/>
</dbReference>
<dbReference type="GO" id="GO:0031388">
    <property type="term" value="P:organic acid phosphorylation"/>
    <property type="evidence" value="ECO:0007669"/>
    <property type="project" value="UniProtKB-UniRule"/>
</dbReference>
<dbReference type="AlphaFoldDB" id="A0AAJ6BIV7"/>
<organism evidence="5 6">
    <name type="scientific">Candidatus Pseudobacter hemicellulosilyticus</name>
    <dbReference type="NCBI Taxonomy" id="3121375"/>
    <lineage>
        <taxon>Bacteria</taxon>
        <taxon>Pseudomonadati</taxon>
        <taxon>Bacteroidota</taxon>
        <taxon>Chitinophagia</taxon>
        <taxon>Chitinophagales</taxon>
        <taxon>Chitinophagaceae</taxon>
        <taxon>Pseudobacter</taxon>
    </lineage>
</organism>
<sequence>MMHILVAPNAFKNSLPATAAADAICEGLLQSQCSCTCQPFPIGDGGDGTGDLPVQHLRATQLTATVQGPLGSPVQAAFGWLADTRTAIIEMAHASGLRLLHPSGLDPLRASSYGTGQLIRQALDLGARQILLCIGGSATVDGATGLLRALGVQFLDQQGQPLPDEPVALLQLASIDITNINNRIAACQFTILCDVDNPLLGPSGAAAVFGPQKGATPEMVQVLEAALGRLATVVQQQTGKDMTQWRHGGAAGGTAAGLAALLQASLVNGTDQFLDRTGFNEVLAAAQLVITGEGSIDVQTLQGKAPFGVARRAKDRGIPLVGLAGKLPLERDLTLEAWFPVLLPIGHEPQPLSEALPNTRENLVRTARSLGNLLAANGKQLP</sequence>
<dbReference type="GO" id="GO:0008887">
    <property type="term" value="F:glycerate kinase activity"/>
    <property type="evidence" value="ECO:0007669"/>
    <property type="project" value="UniProtKB-UniRule"/>
</dbReference>
<evidence type="ECO:0000256" key="1">
    <source>
        <dbReference type="ARBA" id="ARBA00006284"/>
    </source>
</evidence>
<dbReference type="Gene3D" id="3.90.1510.10">
    <property type="entry name" value="Glycerate kinase, domain 2"/>
    <property type="match status" value="1"/>
</dbReference>
<protein>
    <submittedName>
        <fullName evidence="5">Glycerate kinase</fullName>
    </submittedName>
</protein>
<dbReference type="NCBIfam" id="TIGR00045">
    <property type="entry name" value="glycerate kinase"/>
    <property type="match status" value="1"/>
</dbReference>
<comment type="similarity">
    <text evidence="1 4">Belongs to the glycerate kinase type-1 family.</text>
</comment>
<reference evidence="5" key="1">
    <citation type="submission" date="2023-03" db="EMBL/GenBank/DDBJ databases">
        <title>Andean soil-derived lignocellulolytic bacterial consortium as a source of novel taxa and putative plastic-active enzymes.</title>
        <authorList>
            <person name="Diaz-Garcia L."/>
            <person name="Chuvochina M."/>
            <person name="Feuerriegel G."/>
            <person name="Bunk B."/>
            <person name="Sproer C."/>
            <person name="Streit W.R."/>
            <person name="Rodriguez L.M."/>
            <person name="Overmann J."/>
            <person name="Jimenez D.J."/>
        </authorList>
    </citation>
    <scope>NUCLEOTIDE SEQUENCE</scope>
    <source>
        <strain evidence="5">MAG 7</strain>
    </source>
</reference>
<evidence type="ECO:0000313" key="5">
    <source>
        <dbReference type="EMBL" id="WEK36651.1"/>
    </source>
</evidence>
<dbReference type="SUPFAM" id="SSF110738">
    <property type="entry name" value="Glycerate kinase I"/>
    <property type="match status" value="1"/>
</dbReference>
<dbReference type="InterPro" id="IPR004381">
    <property type="entry name" value="Glycerate_kinase"/>
</dbReference>
<evidence type="ECO:0000256" key="4">
    <source>
        <dbReference type="PIRNR" id="PIRNR006078"/>
    </source>
</evidence>
<dbReference type="Gene3D" id="3.40.50.10350">
    <property type="entry name" value="Glycerate kinase, domain 1"/>
    <property type="match status" value="1"/>
</dbReference>
<keyword evidence="2 4" id="KW-0808">Transferase</keyword>
<accession>A0AAJ6BIV7</accession>
<dbReference type="PANTHER" id="PTHR21599">
    <property type="entry name" value="GLYCERATE KINASE"/>
    <property type="match status" value="1"/>
</dbReference>
<proteinExistence type="inferred from homology"/>
<dbReference type="PIRSF" id="PIRSF006078">
    <property type="entry name" value="GlxK"/>
    <property type="match status" value="1"/>
</dbReference>